<dbReference type="GO" id="GO:0020037">
    <property type="term" value="F:heme binding"/>
    <property type="evidence" value="ECO:0007669"/>
    <property type="project" value="InterPro"/>
</dbReference>
<evidence type="ECO:0000256" key="6">
    <source>
        <dbReference type="ARBA" id="ARBA00023033"/>
    </source>
</evidence>
<evidence type="ECO:0000256" key="9">
    <source>
        <dbReference type="SAM" id="MobiDB-lite"/>
    </source>
</evidence>
<evidence type="ECO:0000256" key="5">
    <source>
        <dbReference type="ARBA" id="ARBA00023004"/>
    </source>
</evidence>
<dbReference type="Proteomes" id="UP000002357">
    <property type="component" value="Chromosome"/>
</dbReference>
<dbReference type="InterPro" id="IPR036396">
    <property type="entry name" value="Cyt_P450_sf"/>
</dbReference>
<dbReference type="eggNOG" id="COG2124">
    <property type="taxonomic scope" value="Bacteria"/>
</dbReference>
<dbReference type="GO" id="GO:0005506">
    <property type="term" value="F:iron ion binding"/>
    <property type="evidence" value="ECO:0007669"/>
    <property type="project" value="InterPro"/>
</dbReference>
<dbReference type="EMBL" id="CM000913">
    <property type="protein sequence ID" value="EFG10737.1"/>
    <property type="molecule type" value="Genomic_DNA"/>
</dbReference>
<accession>B5GZC3</accession>
<feature type="binding site" description="axial binding residue" evidence="7">
    <location>
        <position position="401"/>
    </location>
    <ligand>
        <name>heme</name>
        <dbReference type="ChEBI" id="CHEBI:30413"/>
    </ligand>
    <ligandPart>
        <name>Fe</name>
        <dbReference type="ChEBI" id="CHEBI:18248"/>
    </ligandPart>
</feature>
<dbReference type="PANTHER" id="PTHR24291">
    <property type="entry name" value="CYTOCHROME P450 FAMILY 4"/>
    <property type="match status" value="1"/>
</dbReference>
<dbReference type="InterPro" id="IPR017972">
    <property type="entry name" value="Cyt_P450_CS"/>
</dbReference>
<gene>
    <name evidence="10" type="ORF">SCLAV_5670</name>
</gene>
<dbReference type="OrthoDB" id="4746309at2"/>
<dbReference type="GO" id="GO:0016705">
    <property type="term" value="F:oxidoreductase activity, acting on paired donors, with incorporation or reduction of molecular oxygen"/>
    <property type="evidence" value="ECO:0007669"/>
    <property type="project" value="InterPro"/>
</dbReference>
<evidence type="ECO:0000256" key="4">
    <source>
        <dbReference type="ARBA" id="ARBA00023002"/>
    </source>
</evidence>
<evidence type="ECO:0000256" key="8">
    <source>
        <dbReference type="RuleBase" id="RU000461"/>
    </source>
</evidence>
<dbReference type="InterPro" id="IPR002401">
    <property type="entry name" value="Cyt_P450_E_grp-I"/>
</dbReference>
<evidence type="ECO:0000256" key="3">
    <source>
        <dbReference type="ARBA" id="ARBA00022723"/>
    </source>
</evidence>
<keyword evidence="3 7" id="KW-0479">Metal-binding</keyword>
<dbReference type="InterPro" id="IPR050196">
    <property type="entry name" value="Cytochrome_P450_Monoox"/>
</dbReference>
<dbReference type="KEGG" id="sclf:BB341_00225"/>
<organism evidence="10 11">
    <name type="scientific">Streptomyces clavuligerus</name>
    <dbReference type="NCBI Taxonomy" id="1901"/>
    <lineage>
        <taxon>Bacteria</taxon>
        <taxon>Bacillati</taxon>
        <taxon>Actinomycetota</taxon>
        <taxon>Actinomycetes</taxon>
        <taxon>Kitasatosporales</taxon>
        <taxon>Streptomycetaceae</taxon>
        <taxon>Streptomyces</taxon>
    </lineage>
</organism>
<evidence type="ECO:0000313" key="10">
    <source>
        <dbReference type="EMBL" id="EFG10737.1"/>
    </source>
</evidence>
<feature type="region of interest" description="Disordered" evidence="9">
    <location>
        <begin position="1"/>
        <end position="20"/>
    </location>
</feature>
<dbReference type="Gene3D" id="1.10.630.10">
    <property type="entry name" value="Cytochrome P450"/>
    <property type="match status" value="1"/>
</dbReference>
<reference evidence="10 11" key="1">
    <citation type="journal article" date="2010" name="Genome Biol. Evol.">
        <title>The sequence of a 1.8-mb bacterial linear plasmid reveals a rich evolutionary reservoir of secondary metabolic pathways.</title>
        <authorList>
            <person name="Medema M.H."/>
            <person name="Trefzer A."/>
            <person name="Kovalchuk A."/>
            <person name="van den Berg M."/>
            <person name="Mueller U."/>
            <person name="Heijne W."/>
            <person name="Wu L."/>
            <person name="Alam M.T."/>
            <person name="Ronning C.M."/>
            <person name="Nierman W.C."/>
            <person name="Bovenberg R.A.L."/>
            <person name="Breitling R."/>
            <person name="Takano E."/>
        </authorList>
    </citation>
    <scope>NUCLEOTIDE SEQUENCE [LARGE SCALE GENOMIC DNA]</scope>
    <source>
        <strain evidence="11">ATCC 27064 / DSM 738 / JCM 4710 / NBRC 13307 / NCIMB 12785 / NRRL 3585 / VKM Ac-602</strain>
    </source>
</reference>
<keyword evidence="6 8" id="KW-0503">Monooxygenase</keyword>
<dbReference type="GeneID" id="93727947"/>
<keyword evidence="4 8" id="KW-0560">Oxidoreductase</keyword>
<dbReference type="SUPFAM" id="SSF48264">
    <property type="entry name" value="Cytochrome P450"/>
    <property type="match status" value="1"/>
</dbReference>
<dbReference type="PRINTS" id="PR00385">
    <property type="entry name" value="P450"/>
</dbReference>
<dbReference type="CDD" id="cd11049">
    <property type="entry name" value="CYP170A1-like"/>
    <property type="match status" value="1"/>
</dbReference>
<dbReference type="GO" id="GO:0004497">
    <property type="term" value="F:monooxygenase activity"/>
    <property type="evidence" value="ECO:0007669"/>
    <property type="project" value="UniProtKB-KW"/>
</dbReference>
<dbReference type="PRINTS" id="PR00463">
    <property type="entry name" value="EP450I"/>
</dbReference>
<keyword evidence="5 7" id="KW-0408">Iron</keyword>
<evidence type="ECO:0000313" key="11">
    <source>
        <dbReference type="Proteomes" id="UP000002357"/>
    </source>
</evidence>
<comment type="cofactor">
    <cofactor evidence="7">
        <name>heme</name>
        <dbReference type="ChEBI" id="CHEBI:30413"/>
    </cofactor>
</comment>
<evidence type="ECO:0000256" key="7">
    <source>
        <dbReference type="PIRSR" id="PIRSR602401-1"/>
    </source>
</evidence>
<dbReference type="RefSeq" id="WP_003957291.1">
    <property type="nucleotide sequence ID" value="NZ_CM000913.1"/>
</dbReference>
<keyword evidence="11" id="KW-1185">Reference proteome</keyword>
<keyword evidence="2 7" id="KW-0349">Heme</keyword>
<proteinExistence type="inferred from homology"/>
<dbReference type="PROSITE" id="PS00086">
    <property type="entry name" value="CYTOCHROME_P450"/>
    <property type="match status" value="1"/>
</dbReference>
<dbReference type="Pfam" id="PF00067">
    <property type="entry name" value="p450"/>
    <property type="match status" value="1"/>
</dbReference>
<dbReference type="PANTHER" id="PTHR24291:SF50">
    <property type="entry name" value="BIFUNCTIONAL ALBAFLAVENONE MONOOXYGENASE_TERPENE SYNTHASE"/>
    <property type="match status" value="1"/>
</dbReference>
<dbReference type="STRING" id="1901.BB341_00225"/>
<evidence type="ECO:0000256" key="2">
    <source>
        <dbReference type="ARBA" id="ARBA00022617"/>
    </source>
</evidence>
<evidence type="ECO:0000256" key="1">
    <source>
        <dbReference type="ARBA" id="ARBA00010617"/>
    </source>
</evidence>
<name>B5GZC3_STRCL</name>
<sequence length="453" mass="50629">MTTQKHDSSTTGNFTTGRAPGALPLIGHAGHLMRRPITFLESLSTYGDLVEIRIGTQRAYVPCHPELLRQVLTDDRTFDKGGVIIERFRSVLGNGLGTCPHSDHRRQRRLMQPAFSKARLEEYSAVMRQEITALSGSWQEGQEIDAFAVLYGLGLRVVVRTLLSSDLDDPTVEQVRHSFERTLHEFLPRTIIPQQIQQLPLAVNRRYHQELQALDEVVNRIIADCRDAGLERGGLLATLTASHAGGGVPMDDSEIHDQVITMLLGGSESTGTTLTWALYLLSQHPEIEMRLHEEVDTVLNGRPADWNDLPNLSLTHNIITETLRLYPPGWLLSRTTTKEVELAGTRMAPDTTIVFSPHVIQRQGDIHGCPDVFDPDRWSPDRTADLPRGNFVSFGGGPRKCIGDTFGEVQSTLALSTIAARWKMECAPGSDIRPVAFDFAYRPRRLILRPRLR</sequence>
<comment type="similarity">
    <text evidence="1 8">Belongs to the cytochrome P450 family.</text>
</comment>
<protein>
    <submittedName>
        <fullName evidence="10">Pentalenene C13 hydroxylase cytochrome P450</fullName>
    </submittedName>
</protein>
<dbReference type="InterPro" id="IPR001128">
    <property type="entry name" value="Cyt_P450"/>
</dbReference>
<dbReference type="AlphaFoldDB" id="B5GZC3"/>